<gene>
    <name evidence="1" type="ORF">GRQ65_17320</name>
</gene>
<accession>A0A6L7F298</accession>
<evidence type="ECO:0008006" key="3">
    <source>
        <dbReference type="Google" id="ProtNLM"/>
    </source>
</evidence>
<dbReference type="AlphaFoldDB" id="A0A6L7F298"/>
<evidence type="ECO:0000313" key="2">
    <source>
        <dbReference type="Proteomes" id="UP000473325"/>
    </source>
</evidence>
<reference evidence="1 2" key="1">
    <citation type="submission" date="2019-12" db="EMBL/GenBank/DDBJ databases">
        <authorList>
            <person name="Kun Z."/>
        </authorList>
    </citation>
    <scope>NUCLEOTIDE SEQUENCE [LARGE SCALE GENOMIC DNA]</scope>
    <source>
        <strain evidence="1 2">YIM 123512</strain>
    </source>
</reference>
<proteinExistence type="predicted"/>
<name>A0A6L7F298_9ACTN</name>
<comment type="caution">
    <text evidence="1">The sequence shown here is derived from an EMBL/GenBank/DDBJ whole genome shotgun (WGS) entry which is preliminary data.</text>
</comment>
<organism evidence="1 2">
    <name type="scientific">Nocardioides flavescens</name>
    <dbReference type="NCBI Taxonomy" id="2691959"/>
    <lineage>
        <taxon>Bacteria</taxon>
        <taxon>Bacillati</taxon>
        <taxon>Actinomycetota</taxon>
        <taxon>Actinomycetes</taxon>
        <taxon>Propionibacteriales</taxon>
        <taxon>Nocardioidaceae</taxon>
        <taxon>Nocardioides</taxon>
    </lineage>
</organism>
<dbReference type="RefSeq" id="WP_160879238.1">
    <property type="nucleotide sequence ID" value="NZ_WUEK01000011.1"/>
</dbReference>
<sequence length="105" mass="11318">MSEMRVEFEALTKAADREVEAKGKVDGLVSDHGSATLEKGALGKLPSSDEIQASFDEVYAKAGEALEQLGKACDGLADRLISFRDYTRDLDDTVNQKFTTMKGGA</sequence>
<keyword evidence="2" id="KW-1185">Reference proteome</keyword>
<evidence type="ECO:0000313" key="1">
    <source>
        <dbReference type="EMBL" id="MXG91311.1"/>
    </source>
</evidence>
<dbReference type="EMBL" id="WUEK01000011">
    <property type="protein sequence ID" value="MXG91311.1"/>
    <property type="molecule type" value="Genomic_DNA"/>
</dbReference>
<dbReference type="Proteomes" id="UP000473325">
    <property type="component" value="Unassembled WGS sequence"/>
</dbReference>
<protein>
    <recommendedName>
        <fullName evidence="3">Excreted virulence factor EspC, type VII ESX diderm</fullName>
    </recommendedName>
</protein>